<evidence type="ECO:0000313" key="2">
    <source>
        <dbReference type="EMBL" id="BEV03912.1"/>
    </source>
</evidence>
<gene>
    <name evidence="2" type="ORF">CRDW_12860</name>
</gene>
<protein>
    <recommendedName>
        <fullName evidence="4">Ig-like domain-containing protein</fullName>
    </recommendedName>
</protein>
<name>A0ABM8K4M5_9FLAO</name>
<organism evidence="2 3">
    <name type="scientific">Chryseobacterium gambrini</name>
    <dbReference type="NCBI Taxonomy" id="373672"/>
    <lineage>
        <taxon>Bacteria</taxon>
        <taxon>Pseudomonadati</taxon>
        <taxon>Bacteroidota</taxon>
        <taxon>Flavobacteriia</taxon>
        <taxon>Flavobacteriales</taxon>
        <taxon>Weeksellaceae</taxon>
        <taxon>Chryseobacterium group</taxon>
        <taxon>Chryseobacterium</taxon>
    </lineage>
</organism>
<proteinExistence type="predicted"/>
<feature type="signal peptide" evidence="1">
    <location>
        <begin position="1"/>
        <end position="18"/>
    </location>
</feature>
<dbReference type="Proteomes" id="UP001380186">
    <property type="component" value="Chromosome"/>
</dbReference>
<accession>A0ABM8K4M5</accession>
<dbReference type="RefSeq" id="WP_338614702.1">
    <property type="nucleotide sequence ID" value="NZ_AP029022.1"/>
</dbReference>
<sequence>MKKILSLLASFVITMSFSQVGIGTSNPNPNAILDLSATNKSLLLPRVVDVDAIPSPTNGMVVYDITAKCARYFQDNDWAPCTTNPLINGSVSANCNTSTFAGTYIQGIAMTASNMFSVTITNNTSSAATLTFQSSDLVLSGVSGITVSAVSIPSVTLNPGQSQSVEYTLSGTPTANGTLTGTWAAGALNCVQTVVVKSPGIATLNCAGATNNGTLTLGTPASGVSTVVGYTGGNGSAYSAQTVASTVVTGLTATLAAGNFAAGSGSLTYTITGTPSGTGAASFAITVDGQKCTFTRTIASPITIPSSITLAQNRTYTFASIFDQDYLPYAPSTGAATTNTQAADGSNESVTVNV</sequence>
<dbReference type="EMBL" id="AP029022">
    <property type="protein sequence ID" value="BEV03912.1"/>
    <property type="molecule type" value="Genomic_DNA"/>
</dbReference>
<reference evidence="2 3" key="1">
    <citation type="journal article" date="2020" name="Microbes Environ.">
        <title>Synthetic bacterial community of duckweed: a simple and stable system to study plant-microbe interactions.</title>
        <authorList>
            <person name="Ishizawa H."/>
            <person name="Tada M."/>
            <person name="Kuroda M."/>
            <person name="Inoue D."/>
            <person name="Futamata H."/>
            <person name="Ike M."/>
        </authorList>
    </citation>
    <scope>NUCLEOTIDE SEQUENCE [LARGE SCALE GENOMIC DNA]</scope>
    <source>
        <strain evidence="2 3">DW100</strain>
    </source>
</reference>
<feature type="chain" id="PRO_5047356252" description="Ig-like domain-containing protein" evidence="1">
    <location>
        <begin position="19"/>
        <end position="354"/>
    </location>
</feature>
<keyword evidence="1" id="KW-0732">Signal</keyword>
<evidence type="ECO:0000313" key="3">
    <source>
        <dbReference type="Proteomes" id="UP001380186"/>
    </source>
</evidence>
<evidence type="ECO:0008006" key="4">
    <source>
        <dbReference type="Google" id="ProtNLM"/>
    </source>
</evidence>
<keyword evidence="3" id="KW-1185">Reference proteome</keyword>
<evidence type="ECO:0000256" key="1">
    <source>
        <dbReference type="SAM" id="SignalP"/>
    </source>
</evidence>